<dbReference type="GO" id="GO:0016020">
    <property type="term" value="C:membrane"/>
    <property type="evidence" value="ECO:0007669"/>
    <property type="project" value="UniProtKB-SubCell"/>
</dbReference>
<organism evidence="6 7">
    <name type="scientific">Aspergillus tamarii</name>
    <dbReference type="NCBI Taxonomy" id="41984"/>
    <lineage>
        <taxon>Eukaryota</taxon>
        <taxon>Fungi</taxon>
        <taxon>Dikarya</taxon>
        <taxon>Ascomycota</taxon>
        <taxon>Pezizomycotina</taxon>
        <taxon>Eurotiomycetes</taxon>
        <taxon>Eurotiomycetidae</taxon>
        <taxon>Eurotiales</taxon>
        <taxon>Aspergillaceae</taxon>
        <taxon>Aspergillus</taxon>
        <taxon>Aspergillus subgen. Circumdati</taxon>
    </lineage>
</organism>
<dbReference type="InterPro" id="IPR004254">
    <property type="entry name" value="AdipoR/HlyIII-related"/>
</dbReference>
<feature type="transmembrane region" description="Helical" evidence="5">
    <location>
        <begin position="176"/>
        <end position="195"/>
    </location>
</feature>
<dbReference type="AlphaFoldDB" id="A0A5N6UAJ1"/>
<feature type="transmembrane region" description="Helical" evidence="5">
    <location>
        <begin position="113"/>
        <end position="132"/>
    </location>
</feature>
<name>A0A5N6UAJ1_ASPTM</name>
<evidence type="ECO:0000313" key="7">
    <source>
        <dbReference type="Proteomes" id="UP000326950"/>
    </source>
</evidence>
<comment type="subcellular location">
    <subcellularLocation>
        <location evidence="1">Membrane</location>
        <topology evidence="1">Multi-pass membrane protein</topology>
    </subcellularLocation>
</comment>
<accession>A0A5N6UAJ1</accession>
<proteinExistence type="predicted"/>
<feature type="transmembrane region" description="Helical" evidence="5">
    <location>
        <begin position="210"/>
        <end position="231"/>
    </location>
</feature>
<evidence type="ECO:0000256" key="1">
    <source>
        <dbReference type="ARBA" id="ARBA00004141"/>
    </source>
</evidence>
<feature type="transmembrane region" description="Helical" evidence="5">
    <location>
        <begin position="87"/>
        <end position="106"/>
    </location>
</feature>
<gene>
    <name evidence="6" type="ORF">BDV40DRAFT_306840</name>
</gene>
<feature type="transmembrane region" description="Helical" evidence="5">
    <location>
        <begin position="144"/>
        <end position="164"/>
    </location>
</feature>
<keyword evidence="4 5" id="KW-0472">Membrane</keyword>
<dbReference type="Pfam" id="PF03006">
    <property type="entry name" value="HlyIII"/>
    <property type="match status" value="1"/>
</dbReference>
<reference evidence="6 7" key="1">
    <citation type="submission" date="2019-04" db="EMBL/GenBank/DDBJ databases">
        <title>Friends and foes A comparative genomics study of 23 Aspergillus species from section Flavi.</title>
        <authorList>
            <consortium name="DOE Joint Genome Institute"/>
            <person name="Kjaerbolling I."/>
            <person name="Vesth T."/>
            <person name="Frisvad J.C."/>
            <person name="Nybo J.L."/>
            <person name="Theobald S."/>
            <person name="Kildgaard S."/>
            <person name="Isbrandt T."/>
            <person name="Kuo A."/>
            <person name="Sato A."/>
            <person name="Lyhne E.K."/>
            <person name="Kogle M.E."/>
            <person name="Wiebenga A."/>
            <person name="Kun R.S."/>
            <person name="Lubbers R.J."/>
            <person name="Makela M.R."/>
            <person name="Barry K."/>
            <person name="Chovatia M."/>
            <person name="Clum A."/>
            <person name="Daum C."/>
            <person name="Haridas S."/>
            <person name="He G."/>
            <person name="LaButti K."/>
            <person name="Lipzen A."/>
            <person name="Mondo S."/>
            <person name="Riley R."/>
            <person name="Salamov A."/>
            <person name="Simmons B.A."/>
            <person name="Magnuson J.K."/>
            <person name="Henrissat B."/>
            <person name="Mortensen U.H."/>
            <person name="Larsen T.O."/>
            <person name="Devries R.P."/>
            <person name="Grigoriev I.V."/>
            <person name="Machida M."/>
            <person name="Baker S.E."/>
            <person name="Andersen M.R."/>
        </authorList>
    </citation>
    <scope>NUCLEOTIDE SEQUENCE [LARGE SCALE GENOMIC DNA]</scope>
    <source>
        <strain evidence="6 7">CBS 117626</strain>
    </source>
</reference>
<evidence type="ECO:0000313" key="6">
    <source>
        <dbReference type="EMBL" id="KAE8155612.1"/>
    </source>
</evidence>
<dbReference type="OrthoDB" id="4505711at2759"/>
<keyword evidence="2 5" id="KW-0812">Transmembrane</keyword>
<dbReference type="Proteomes" id="UP000326950">
    <property type="component" value="Unassembled WGS sequence"/>
</dbReference>
<dbReference type="EMBL" id="ML738823">
    <property type="protein sequence ID" value="KAE8155612.1"/>
    <property type="molecule type" value="Genomic_DNA"/>
</dbReference>
<sequence>MAFGISYSRDGGVLILIHLFGLSYFFFFLLQLVLYRFPRSPDEIPNALAVIFYAGSLIFWCFSSIIYRTLSVLTGEQALPWLNAEGSGVLTHIYATAAAFVLLQFSHQSCLQLAYLVLLTVTVVGNLVEIVQERSAETGSSPEFGRRCLSLGVVALVPVVHVLSQTLPNPPTLVVEFIRLFVSSSLGGLCALLALPERLGLTGDWRPSLYAMHLILILSNVVFSKSILAAVS</sequence>
<feature type="transmembrane region" description="Helical" evidence="5">
    <location>
        <begin position="12"/>
        <end position="35"/>
    </location>
</feature>
<evidence type="ECO:0000256" key="4">
    <source>
        <dbReference type="ARBA" id="ARBA00023136"/>
    </source>
</evidence>
<evidence type="ECO:0000256" key="5">
    <source>
        <dbReference type="SAM" id="Phobius"/>
    </source>
</evidence>
<feature type="transmembrane region" description="Helical" evidence="5">
    <location>
        <begin position="47"/>
        <end position="67"/>
    </location>
</feature>
<protein>
    <submittedName>
        <fullName evidence="6">Uncharacterized protein</fullName>
    </submittedName>
</protein>
<keyword evidence="3 5" id="KW-1133">Transmembrane helix</keyword>
<keyword evidence="7" id="KW-1185">Reference proteome</keyword>
<evidence type="ECO:0000256" key="2">
    <source>
        <dbReference type="ARBA" id="ARBA00022692"/>
    </source>
</evidence>
<evidence type="ECO:0000256" key="3">
    <source>
        <dbReference type="ARBA" id="ARBA00022989"/>
    </source>
</evidence>